<dbReference type="AlphaFoldDB" id="A0A5C5ZVU5"/>
<reference evidence="1 2" key="1">
    <citation type="submission" date="2019-02" db="EMBL/GenBank/DDBJ databases">
        <title>Deep-cultivation of Planctomycetes and their phenomic and genomic characterization uncovers novel biology.</title>
        <authorList>
            <person name="Wiegand S."/>
            <person name="Jogler M."/>
            <person name="Boedeker C."/>
            <person name="Pinto D."/>
            <person name="Vollmers J."/>
            <person name="Rivas-Marin E."/>
            <person name="Kohn T."/>
            <person name="Peeters S.H."/>
            <person name="Heuer A."/>
            <person name="Rast P."/>
            <person name="Oberbeckmann S."/>
            <person name="Bunk B."/>
            <person name="Jeske O."/>
            <person name="Meyerdierks A."/>
            <person name="Storesund J.E."/>
            <person name="Kallscheuer N."/>
            <person name="Luecker S."/>
            <person name="Lage O.M."/>
            <person name="Pohl T."/>
            <person name="Merkel B.J."/>
            <person name="Hornburger P."/>
            <person name="Mueller R.-W."/>
            <person name="Bruemmer F."/>
            <person name="Labrenz M."/>
            <person name="Spormann A.M."/>
            <person name="Op Den Camp H."/>
            <person name="Overmann J."/>
            <person name="Amann R."/>
            <person name="Jetten M.S.M."/>
            <person name="Mascher T."/>
            <person name="Medema M.H."/>
            <person name="Devos D.P."/>
            <person name="Kaster A.-K."/>
            <person name="Ovreas L."/>
            <person name="Rohde M."/>
            <person name="Galperin M.Y."/>
            <person name="Jogler C."/>
        </authorList>
    </citation>
    <scope>NUCLEOTIDE SEQUENCE [LARGE SCALE GENOMIC DNA]</scope>
    <source>
        <strain evidence="1 2">Pla52n</strain>
    </source>
</reference>
<sequence>MLSMLIQVNVSAAAAPDNVARNQWAADQIVGQDSCQLTQPAKLDAVACIDVSSWHISQIQTGHTAIAWTAFLDTGCFAETRFSGVTSYDIVTLVELNVRLQI</sequence>
<evidence type="ECO:0000313" key="1">
    <source>
        <dbReference type="EMBL" id="TWT91286.1"/>
    </source>
</evidence>
<protein>
    <submittedName>
        <fullName evidence="1">Uncharacterized protein</fullName>
    </submittedName>
</protein>
<keyword evidence="2" id="KW-1185">Reference proteome</keyword>
<dbReference type="EMBL" id="SJPN01000017">
    <property type="protein sequence ID" value="TWT91286.1"/>
    <property type="molecule type" value="Genomic_DNA"/>
</dbReference>
<organism evidence="1 2">
    <name type="scientific">Stieleria varia</name>
    <dbReference type="NCBI Taxonomy" id="2528005"/>
    <lineage>
        <taxon>Bacteria</taxon>
        <taxon>Pseudomonadati</taxon>
        <taxon>Planctomycetota</taxon>
        <taxon>Planctomycetia</taxon>
        <taxon>Pirellulales</taxon>
        <taxon>Pirellulaceae</taxon>
        <taxon>Stieleria</taxon>
    </lineage>
</organism>
<proteinExistence type="predicted"/>
<dbReference type="Proteomes" id="UP000320176">
    <property type="component" value="Unassembled WGS sequence"/>
</dbReference>
<gene>
    <name evidence="1" type="ORF">Pla52n_66200</name>
</gene>
<dbReference type="RefSeq" id="WP_146523511.1">
    <property type="nucleotide sequence ID" value="NZ_CP151726.1"/>
</dbReference>
<comment type="caution">
    <text evidence="1">The sequence shown here is derived from an EMBL/GenBank/DDBJ whole genome shotgun (WGS) entry which is preliminary data.</text>
</comment>
<accession>A0A5C5ZVU5</accession>
<evidence type="ECO:0000313" key="2">
    <source>
        <dbReference type="Proteomes" id="UP000320176"/>
    </source>
</evidence>
<name>A0A5C5ZVU5_9BACT</name>